<evidence type="ECO:0000313" key="2">
    <source>
        <dbReference type="EMBL" id="MPC37730.1"/>
    </source>
</evidence>
<organism evidence="2 3">
    <name type="scientific">Portunus trituberculatus</name>
    <name type="common">Swimming crab</name>
    <name type="synonym">Neptunus trituberculatus</name>
    <dbReference type="NCBI Taxonomy" id="210409"/>
    <lineage>
        <taxon>Eukaryota</taxon>
        <taxon>Metazoa</taxon>
        <taxon>Ecdysozoa</taxon>
        <taxon>Arthropoda</taxon>
        <taxon>Crustacea</taxon>
        <taxon>Multicrustacea</taxon>
        <taxon>Malacostraca</taxon>
        <taxon>Eumalacostraca</taxon>
        <taxon>Eucarida</taxon>
        <taxon>Decapoda</taxon>
        <taxon>Pleocyemata</taxon>
        <taxon>Brachyura</taxon>
        <taxon>Eubrachyura</taxon>
        <taxon>Portunoidea</taxon>
        <taxon>Portunidae</taxon>
        <taxon>Portuninae</taxon>
        <taxon>Portunus</taxon>
    </lineage>
</organism>
<name>A0A5B7ESF6_PORTR</name>
<comment type="caution">
    <text evidence="2">The sequence shown here is derived from an EMBL/GenBank/DDBJ whole genome shotgun (WGS) entry which is preliminary data.</text>
</comment>
<gene>
    <name evidence="2" type="ORF">E2C01_031220</name>
</gene>
<accession>A0A5B7ESF6</accession>
<feature type="region of interest" description="Disordered" evidence="1">
    <location>
        <begin position="1"/>
        <end position="40"/>
    </location>
</feature>
<dbReference type="EMBL" id="VSRR010003867">
    <property type="protein sequence ID" value="MPC37730.1"/>
    <property type="molecule type" value="Genomic_DNA"/>
</dbReference>
<proteinExistence type="predicted"/>
<protein>
    <submittedName>
        <fullName evidence="2">Uncharacterized protein</fullName>
    </submittedName>
</protein>
<sequence>MPSKWGRGHGSQADRAAGSSLEGTEYQDAESQASSENLYPCDTCNTNIRNIDFLECELYSIWTNASQERSGLLYKVFRNIVDYSNSGNILDLVLTSEHDRVSRLDSTAPSPGCGHGGYYDDHRRYLGASARKHEHRVSFC</sequence>
<dbReference type="AlphaFoldDB" id="A0A5B7ESF6"/>
<evidence type="ECO:0000313" key="3">
    <source>
        <dbReference type="Proteomes" id="UP000324222"/>
    </source>
</evidence>
<keyword evidence="3" id="KW-1185">Reference proteome</keyword>
<feature type="compositionally biased region" description="Polar residues" evidence="1">
    <location>
        <begin position="29"/>
        <end position="40"/>
    </location>
</feature>
<reference evidence="2 3" key="1">
    <citation type="submission" date="2019-05" db="EMBL/GenBank/DDBJ databases">
        <title>Another draft genome of Portunus trituberculatus and its Hox gene families provides insights of decapod evolution.</title>
        <authorList>
            <person name="Jeong J.-H."/>
            <person name="Song I."/>
            <person name="Kim S."/>
            <person name="Choi T."/>
            <person name="Kim D."/>
            <person name="Ryu S."/>
            <person name="Kim W."/>
        </authorList>
    </citation>
    <scope>NUCLEOTIDE SEQUENCE [LARGE SCALE GENOMIC DNA]</scope>
    <source>
        <tissue evidence="2">Muscle</tissue>
    </source>
</reference>
<evidence type="ECO:0000256" key="1">
    <source>
        <dbReference type="SAM" id="MobiDB-lite"/>
    </source>
</evidence>
<dbReference type="Proteomes" id="UP000324222">
    <property type="component" value="Unassembled WGS sequence"/>
</dbReference>